<keyword evidence="2" id="KW-0472">Membrane</keyword>
<dbReference type="InterPro" id="IPR021214">
    <property type="entry name" value="DUF2568"/>
</dbReference>
<evidence type="ECO:0000256" key="2">
    <source>
        <dbReference type="SAM" id="Phobius"/>
    </source>
</evidence>
<dbReference type="EMBL" id="UESZ01000001">
    <property type="protein sequence ID" value="SSA35952.1"/>
    <property type="molecule type" value="Genomic_DNA"/>
</dbReference>
<accession>A0A2Y9BUM3</accession>
<feature type="transmembrane region" description="Helical" evidence="2">
    <location>
        <begin position="60"/>
        <end position="82"/>
    </location>
</feature>
<feature type="transmembrane region" description="Helical" evidence="2">
    <location>
        <begin position="102"/>
        <end position="132"/>
    </location>
</feature>
<sequence length="139" mass="14607">MTDVPATRRAAREARTEASQPAPPRPVSGWDVGYFLVEMGVYSGVSVAALRLVNGAWSDLSLWGLLAAAGVIAVMAVVWGLWAAAHAAHRLPGRWGLVLEYGWMIVGVAGWLVAGLPAVGIPLAGAVAALLVRRLYQPV</sequence>
<evidence type="ECO:0000256" key="1">
    <source>
        <dbReference type="SAM" id="MobiDB-lite"/>
    </source>
</evidence>
<dbReference type="RefSeq" id="WP_109687569.1">
    <property type="nucleotide sequence ID" value="NZ_QGDN01000001.1"/>
</dbReference>
<name>A0A2Y9BUM3_9MICO</name>
<dbReference type="Proteomes" id="UP000250028">
    <property type="component" value="Unassembled WGS sequence"/>
</dbReference>
<organism evidence="3 4">
    <name type="scientific">Branchiibius hedensis</name>
    <dbReference type="NCBI Taxonomy" id="672460"/>
    <lineage>
        <taxon>Bacteria</taxon>
        <taxon>Bacillati</taxon>
        <taxon>Actinomycetota</taxon>
        <taxon>Actinomycetes</taxon>
        <taxon>Micrococcales</taxon>
        <taxon>Dermacoccaceae</taxon>
        <taxon>Branchiibius</taxon>
    </lineage>
</organism>
<feature type="region of interest" description="Disordered" evidence="1">
    <location>
        <begin position="1"/>
        <end position="24"/>
    </location>
</feature>
<keyword evidence="2" id="KW-1133">Transmembrane helix</keyword>
<dbReference type="AlphaFoldDB" id="A0A2Y9BUM3"/>
<feature type="transmembrane region" description="Helical" evidence="2">
    <location>
        <begin position="32"/>
        <end position="53"/>
    </location>
</feature>
<gene>
    <name evidence="3" type="ORF">SAMN04489750_3331</name>
</gene>
<protein>
    <submittedName>
        <fullName evidence="3">Uncharacterized protein</fullName>
    </submittedName>
</protein>
<evidence type="ECO:0000313" key="3">
    <source>
        <dbReference type="EMBL" id="SSA35952.1"/>
    </source>
</evidence>
<reference evidence="4" key="1">
    <citation type="submission" date="2016-10" db="EMBL/GenBank/DDBJ databases">
        <authorList>
            <person name="Varghese N."/>
            <person name="Submissions S."/>
        </authorList>
    </citation>
    <scope>NUCLEOTIDE SEQUENCE [LARGE SCALE GENOMIC DNA]</scope>
    <source>
        <strain evidence="4">DSM 22951</strain>
    </source>
</reference>
<dbReference type="Pfam" id="PF10823">
    <property type="entry name" value="DUF2568"/>
    <property type="match status" value="1"/>
</dbReference>
<evidence type="ECO:0000313" key="4">
    <source>
        <dbReference type="Proteomes" id="UP000250028"/>
    </source>
</evidence>
<keyword evidence="2" id="KW-0812">Transmembrane</keyword>
<keyword evidence="4" id="KW-1185">Reference proteome</keyword>
<proteinExistence type="predicted"/>